<keyword evidence="2" id="KW-0378">Hydrolase</keyword>
<reference evidence="2" key="1">
    <citation type="submission" date="2021-01" db="EMBL/GenBank/DDBJ databases">
        <title>Whole genome shotgun sequence of Verrucosispora sediminis NBRC 107745.</title>
        <authorList>
            <person name="Komaki H."/>
            <person name="Tamura T."/>
        </authorList>
    </citation>
    <scope>NUCLEOTIDE SEQUENCE</scope>
    <source>
        <strain evidence="2">NBRC 107745</strain>
    </source>
</reference>
<comment type="caution">
    <text evidence="2">The sequence shown here is derived from an EMBL/GenBank/DDBJ whole genome shotgun (WGS) entry which is preliminary data.</text>
</comment>
<name>A0A9W5UVY3_9ACTN</name>
<dbReference type="InterPro" id="IPR029058">
    <property type="entry name" value="AB_hydrolase_fold"/>
</dbReference>
<accession>A0A9W5UVY3</accession>
<dbReference type="PANTHER" id="PTHR37017:SF11">
    <property type="entry name" value="ESTERASE_LIPASE_THIOESTERASE DOMAIN-CONTAINING PROTEIN"/>
    <property type="match status" value="1"/>
</dbReference>
<dbReference type="Gene3D" id="3.40.50.1820">
    <property type="entry name" value="alpha/beta hydrolase"/>
    <property type="match status" value="1"/>
</dbReference>
<evidence type="ECO:0000259" key="1">
    <source>
        <dbReference type="Pfam" id="PF12697"/>
    </source>
</evidence>
<feature type="domain" description="AB hydrolase-1" evidence="1">
    <location>
        <begin position="27"/>
        <end position="229"/>
    </location>
</feature>
<dbReference type="Proteomes" id="UP000607311">
    <property type="component" value="Unassembled WGS sequence"/>
</dbReference>
<dbReference type="SUPFAM" id="SSF53474">
    <property type="entry name" value="alpha/beta-Hydrolases"/>
    <property type="match status" value="1"/>
</dbReference>
<gene>
    <name evidence="2" type="ORF">Vse01_43910</name>
</gene>
<dbReference type="Pfam" id="PF12697">
    <property type="entry name" value="Abhydrolase_6"/>
    <property type="match status" value="1"/>
</dbReference>
<dbReference type="InterPro" id="IPR052897">
    <property type="entry name" value="Sec-Metab_Biosynth_Hydrolase"/>
</dbReference>
<protein>
    <submittedName>
        <fullName evidence="2">Alpha/beta hydrolase</fullName>
    </submittedName>
</protein>
<dbReference type="AlphaFoldDB" id="A0A9W5UVY3"/>
<dbReference type="EMBL" id="BOPD01000028">
    <property type="protein sequence ID" value="GIJ35243.1"/>
    <property type="molecule type" value="Genomic_DNA"/>
</dbReference>
<proteinExistence type="predicted"/>
<dbReference type="PANTHER" id="PTHR37017">
    <property type="entry name" value="AB HYDROLASE-1 DOMAIN-CONTAINING PROTEIN-RELATED"/>
    <property type="match status" value="1"/>
</dbReference>
<dbReference type="InterPro" id="IPR000073">
    <property type="entry name" value="AB_hydrolase_1"/>
</dbReference>
<evidence type="ECO:0000313" key="2">
    <source>
        <dbReference type="EMBL" id="GIJ35243.1"/>
    </source>
</evidence>
<dbReference type="GO" id="GO:0016787">
    <property type="term" value="F:hydrolase activity"/>
    <property type="evidence" value="ECO:0007669"/>
    <property type="project" value="UniProtKB-KW"/>
</dbReference>
<keyword evidence="3" id="KW-1185">Reference proteome</keyword>
<sequence>MADLVWRTGQCGWLSYPCVKLRGMATFVLIHGGGGSAWDWHLLAPELSGAGHDVVAPELPIEDRSAGFAEFCETVVSAIGDRSDLVVVGHSYGAFTAPLIADKLPVQLIVLLTPMVPQPGERPGDWWDNTGYRGTEGLSEEQQFYNGVPAEIVAEAAAHGRDQVSAEWNEPWPLDAWPAVPTKVLIAREDRFFPADFQRRVAADRLGVTPDEIDGCHALALSHPRQLADRLTAYLRH</sequence>
<evidence type="ECO:0000313" key="3">
    <source>
        <dbReference type="Proteomes" id="UP000607311"/>
    </source>
</evidence>
<organism evidence="2 3">
    <name type="scientific">Micromonospora sediminimaris</name>
    <dbReference type="NCBI Taxonomy" id="547162"/>
    <lineage>
        <taxon>Bacteria</taxon>
        <taxon>Bacillati</taxon>
        <taxon>Actinomycetota</taxon>
        <taxon>Actinomycetes</taxon>
        <taxon>Micromonosporales</taxon>
        <taxon>Micromonosporaceae</taxon>
        <taxon>Micromonospora</taxon>
    </lineage>
</organism>